<sequence length="471" mass="49269">MSPHRKPIHMNFVKRAGFSLWSRKGRTLITLCTFLVISVMVLAGVLIRDATAEARTEAERSVGAEVSLEMDLNGLSAGGGLVAPQIDATTVDELGASPLVQKYNYSMFDRGVVKAGAELVTEGVDSSTSYMGPDGTPTIGILDSALLPDFRSGNFTLLSGAHLTAADKDKHLLLIEERLARKNGLKTGDSIALGANEGKATAEFTVAGIFRDPRPSSEPEPEHLVNPANMLYASVGGFAGLNSTADGGVQVRQATFLLQDADDLGKFKEEAERIAGSALDGFTLDANDKAIRQMTGPLDSISSTAAVAMWLIGVAGAAVLVLLVNLAVKQRRKEYGVLLAMGEKKWKLIAQQALEIVAVAALAVGLSALFAQSLTQSAGQSLLGQEAAEARDRLDSWQPPAPGSTGLDQGIDPDDKPVENADPIDRIDVRLAPADLATVGGVGLGIGLLATAVPAASVLRSSPRTILAKGK</sequence>
<evidence type="ECO:0000256" key="3">
    <source>
        <dbReference type="ARBA" id="ARBA00022692"/>
    </source>
</evidence>
<evidence type="ECO:0000256" key="6">
    <source>
        <dbReference type="SAM" id="MobiDB-lite"/>
    </source>
</evidence>
<dbReference type="Pfam" id="PF02687">
    <property type="entry name" value="FtsX"/>
    <property type="match status" value="1"/>
</dbReference>
<evidence type="ECO:0000256" key="5">
    <source>
        <dbReference type="ARBA" id="ARBA00023136"/>
    </source>
</evidence>
<keyword evidence="2" id="KW-1003">Cell membrane</keyword>
<evidence type="ECO:0000256" key="7">
    <source>
        <dbReference type="SAM" id="Phobius"/>
    </source>
</evidence>
<evidence type="ECO:0000259" key="8">
    <source>
        <dbReference type="Pfam" id="PF02687"/>
    </source>
</evidence>
<organism evidence="9">
    <name type="scientific">Streptomyces sp. NBC_00093</name>
    <dbReference type="NCBI Taxonomy" id="2975649"/>
    <lineage>
        <taxon>Bacteria</taxon>
        <taxon>Bacillati</taxon>
        <taxon>Actinomycetota</taxon>
        <taxon>Actinomycetes</taxon>
        <taxon>Kitasatosporales</taxon>
        <taxon>Streptomycetaceae</taxon>
        <taxon>Streptomyces</taxon>
    </lineage>
</organism>
<dbReference type="PANTHER" id="PTHR30572:SF9">
    <property type="entry name" value="ABC TRANSPORTER PERMEASE PROTEIN"/>
    <property type="match status" value="1"/>
</dbReference>
<evidence type="ECO:0000313" key="9">
    <source>
        <dbReference type="EMBL" id="WTT23081.1"/>
    </source>
</evidence>
<dbReference type="InterPro" id="IPR003838">
    <property type="entry name" value="ABC3_permease_C"/>
</dbReference>
<keyword evidence="3 7" id="KW-0812">Transmembrane</keyword>
<dbReference type="GO" id="GO:0005886">
    <property type="term" value="C:plasma membrane"/>
    <property type="evidence" value="ECO:0007669"/>
    <property type="project" value="UniProtKB-SubCell"/>
</dbReference>
<evidence type="ECO:0000256" key="2">
    <source>
        <dbReference type="ARBA" id="ARBA00022475"/>
    </source>
</evidence>
<dbReference type="AlphaFoldDB" id="A0AAU2AHS5"/>
<feature type="transmembrane region" description="Helical" evidence="7">
    <location>
        <begin position="348"/>
        <end position="371"/>
    </location>
</feature>
<comment type="subcellular location">
    <subcellularLocation>
        <location evidence="1">Cell membrane</location>
        <topology evidence="1">Multi-pass membrane protein</topology>
    </subcellularLocation>
</comment>
<accession>A0AAU2AHS5</accession>
<keyword evidence="4 7" id="KW-1133">Transmembrane helix</keyword>
<evidence type="ECO:0000256" key="4">
    <source>
        <dbReference type="ARBA" id="ARBA00022989"/>
    </source>
</evidence>
<protein>
    <submittedName>
        <fullName evidence="9">ABC transporter permease</fullName>
    </submittedName>
</protein>
<dbReference type="InterPro" id="IPR050250">
    <property type="entry name" value="Macrolide_Exporter_MacB"/>
</dbReference>
<feature type="transmembrane region" description="Helical" evidence="7">
    <location>
        <begin position="436"/>
        <end position="459"/>
    </location>
</feature>
<feature type="domain" description="ABC3 transporter permease C-terminal" evidence="8">
    <location>
        <begin position="307"/>
        <end position="463"/>
    </location>
</feature>
<name>A0AAU2AHS5_9ACTN</name>
<gene>
    <name evidence="9" type="ORF">OHA22_49765</name>
</gene>
<proteinExistence type="predicted"/>
<feature type="region of interest" description="Disordered" evidence="6">
    <location>
        <begin position="389"/>
        <end position="419"/>
    </location>
</feature>
<feature type="transmembrane region" description="Helical" evidence="7">
    <location>
        <begin position="307"/>
        <end position="328"/>
    </location>
</feature>
<reference evidence="9" key="1">
    <citation type="submission" date="2022-10" db="EMBL/GenBank/DDBJ databases">
        <title>The complete genomes of actinobacterial strains from the NBC collection.</title>
        <authorList>
            <person name="Joergensen T.S."/>
            <person name="Alvarez Arevalo M."/>
            <person name="Sterndorff E.B."/>
            <person name="Faurdal D."/>
            <person name="Vuksanovic O."/>
            <person name="Mourched A.-S."/>
            <person name="Charusanti P."/>
            <person name="Shaw S."/>
            <person name="Blin K."/>
            <person name="Weber T."/>
        </authorList>
    </citation>
    <scope>NUCLEOTIDE SEQUENCE</scope>
    <source>
        <strain evidence="9">NBC_00093</strain>
    </source>
</reference>
<dbReference type="EMBL" id="CP108222">
    <property type="protein sequence ID" value="WTT23081.1"/>
    <property type="molecule type" value="Genomic_DNA"/>
</dbReference>
<keyword evidence="5 7" id="KW-0472">Membrane</keyword>
<evidence type="ECO:0000256" key="1">
    <source>
        <dbReference type="ARBA" id="ARBA00004651"/>
    </source>
</evidence>
<dbReference type="PANTHER" id="PTHR30572">
    <property type="entry name" value="MEMBRANE COMPONENT OF TRANSPORTER-RELATED"/>
    <property type="match status" value="1"/>
</dbReference>
<dbReference type="GO" id="GO:0022857">
    <property type="term" value="F:transmembrane transporter activity"/>
    <property type="evidence" value="ECO:0007669"/>
    <property type="project" value="TreeGrafter"/>
</dbReference>